<proteinExistence type="predicted"/>
<organism evidence="4 5">
    <name type="scientific">Fuerstiella marisgermanici</name>
    <dbReference type="NCBI Taxonomy" id="1891926"/>
    <lineage>
        <taxon>Bacteria</taxon>
        <taxon>Pseudomonadati</taxon>
        <taxon>Planctomycetota</taxon>
        <taxon>Planctomycetia</taxon>
        <taxon>Planctomycetales</taxon>
        <taxon>Planctomycetaceae</taxon>
        <taxon>Fuerstiella</taxon>
    </lineage>
</organism>
<dbReference type="RefSeq" id="WP_077027085.1">
    <property type="nucleotide sequence ID" value="NZ_CP017641.1"/>
</dbReference>
<keyword evidence="5" id="KW-1185">Reference proteome</keyword>
<sequence length="564" mass="59379" precursor="true">MPLLRLTAFVLLACSGSIAHAADWAAFRGSDGSGVAADSDSLPTRWSPKANLTWKLPLPGPGVSSPIVVGNKVFVTCYSGYGLTQEDPGDIENLMRHLVCVDIQSGEKLWQADVKAALPEDPYTGIGVTAHGYASHTPVSDGKNVYAFFGKSGVHAFNLDGEKLWQAEVGKESDPTKWGSSSSPVLHDNTLIVTASAESQSIIGFDKTTGKELWRQEAEGLDGMWGTPSLVQVEDGRTDLVLCVPKEMWGLDPNSGKLRWFAKATGAEQAHASLVQNGKRVFAFTGRGGGSIALDAGGKGDISDSNTAWTGSETASFGSPVAHDGKLYVVARGVMTIVDETSGKKLKQVRLQGVQATGGRFGSLDYPSPVVAGDRLFYLNGSGQMFVFDLANEAKQIAVNKLTSDKESFGGTPAISDGRMIIRGSKHLYCVADKGETVAPDEAVVAAADDTPAASGTRPGGGGRREGGRGGAGRFDPMSMFNGLDANKDQKVTEDELEGNRMADRLKTLDKDGDKAISAEEFRSGIGSLFGGGRGGRGGGGGGGYRGRGEDKRPDRPQRPQMAE</sequence>
<dbReference type="Gene3D" id="2.40.10.480">
    <property type="match status" value="1"/>
</dbReference>
<dbReference type="SUPFAM" id="SSF47473">
    <property type="entry name" value="EF-hand"/>
    <property type="match status" value="1"/>
</dbReference>
<feature type="signal peptide" evidence="2">
    <location>
        <begin position="1"/>
        <end position="21"/>
    </location>
</feature>
<dbReference type="InterPro" id="IPR002048">
    <property type="entry name" value="EF_hand_dom"/>
</dbReference>
<dbReference type="SMART" id="SM00564">
    <property type="entry name" value="PQQ"/>
    <property type="match status" value="5"/>
</dbReference>
<evidence type="ECO:0000259" key="3">
    <source>
        <dbReference type="PROSITE" id="PS50222"/>
    </source>
</evidence>
<feature type="compositionally biased region" description="Basic and acidic residues" evidence="1">
    <location>
        <begin position="547"/>
        <end position="558"/>
    </location>
</feature>
<feature type="chain" id="PRO_5010322604" evidence="2">
    <location>
        <begin position="22"/>
        <end position="564"/>
    </location>
</feature>
<feature type="compositionally biased region" description="Basic and acidic residues" evidence="1">
    <location>
        <begin position="486"/>
        <end position="500"/>
    </location>
</feature>
<reference evidence="4 5" key="1">
    <citation type="journal article" date="2016" name="Front. Microbiol.">
        <title>Fuerstia marisgermanicae gen. nov., sp. nov., an Unusual Member of the Phylum Planctomycetes from the German Wadden Sea.</title>
        <authorList>
            <person name="Kohn T."/>
            <person name="Heuer A."/>
            <person name="Jogler M."/>
            <person name="Vollmers J."/>
            <person name="Boedeker C."/>
            <person name="Bunk B."/>
            <person name="Rast P."/>
            <person name="Borchert D."/>
            <person name="Glockner I."/>
            <person name="Freese H.M."/>
            <person name="Klenk H.P."/>
            <person name="Overmann J."/>
            <person name="Kaster A.K."/>
            <person name="Rohde M."/>
            <person name="Wiegand S."/>
            <person name="Jogler C."/>
        </authorList>
    </citation>
    <scope>NUCLEOTIDE SEQUENCE [LARGE SCALE GENOMIC DNA]</scope>
    <source>
        <strain evidence="4 5">NH11</strain>
    </source>
</reference>
<dbReference type="EMBL" id="CP017641">
    <property type="protein sequence ID" value="APZ96004.1"/>
    <property type="molecule type" value="Genomic_DNA"/>
</dbReference>
<keyword evidence="2" id="KW-0732">Signal</keyword>
<evidence type="ECO:0000256" key="1">
    <source>
        <dbReference type="SAM" id="MobiDB-lite"/>
    </source>
</evidence>
<dbReference type="AlphaFoldDB" id="A0A1P8WPL9"/>
<gene>
    <name evidence="4" type="ORF">Fuma_05667</name>
</gene>
<dbReference type="OrthoDB" id="244732at2"/>
<accession>A0A1P8WPL9</accession>
<feature type="compositionally biased region" description="Low complexity" evidence="1">
    <location>
        <begin position="448"/>
        <end position="457"/>
    </location>
</feature>
<evidence type="ECO:0000256" key="2">
    <source>
        <dbReference type="SAM" id="SignalP"/>
    </source>
</evidence>
<dbReference type="GO" id="GO:0005509">
    <property type="term" value="F:calcium ion binding"/>
    <property type="evidence" value="ECO:0007669"/>
    <property type="project" value="InterPro"/>
</dbReference>
<dbReference type="InterPro" id="IPR015943">
    <property type="entry name" value="WD40/YVTN_repeat-like_dom_sf"/>
</dbReference>
<evidence type="ECO:0000313" key="4">
    <source>
        <dbReference type="EMBL" id="APZ96004.1"/>
    </source>
</evidence>
<dbReference type="STRING" id="1891926.Fuma_05667"/>
<dbReference type="PROSITE" id="PS50222">
    <property type="entry name" value="EF_HAND_2"/>
    <property type="match status" value="1"/>
</dbReference>
<evidence type="ECO:0000313" key="5">
    <source>
        <dbReference type="Proteomes" id="UP000187735"/>
    </source>
</evidence>
<feature type="region of interest" description="Disordered" evidence="1">
    <location>
        <begin position="448"/>
        <end position="500"/>
    </location>
</feature>
<dbReference type="InterPro" id="IPR018391">
    <property type="entry name" value="PQQ_b-propeller_rpt"/>
</dbReference>
<dbReference type="Gene3D" id="1.10.238.10">
    <property type="entry name" value="EF-hand"/>
    <property type="match status" value="1"/>
</dbReference>
<name>A0A1P8WPL9_9PLAN</name>
<feature type="compositionally biased region" description="Gly residues" evidence="1">
    <location>
        <begin position="528"/>
        <end position="546"/>
    </location>
</feature>
<dbReference type="KEGG" id="fmr:Fuma_05667"/>
<dbReference type="InterPro" id="IPR011047">
    <property type="entry name" value="Quinoprotein_ADH-like_sf"/>
</dbReference>
<feature type="domain" description="EF-hand" evidence="3">
    <location>
        <begin position="497"/>
        <end position="532"/>
    </location>
</feature>
<dbReference type="InterPro" id="IPR002372">
    <property type="entry name" value="PQQ_rpt_dom"/>
</dbReference>
<dbReference type="PANTHER" id="PTHR34512">
    <property type="entry name" value="CELL SURFACE PROTEIN"/>
    <property type="match status" value="1"/>
</dbReference>
<dbReference type="Proteomes" id="UP000187735">
    <property type="component" value="Chromosome"/>
</dbReference>
<feature type="region of interest" description="Disordered" evidence="1">
    <location>
        <begin position="522"/>
        <end position="564"/>
    </location>
</feature>
<dbReference type="InterPro" id="IPR011992">
    <property type="entry name" value="EF-hand-dom_pair"/>
</dbReference>
<dbReference type="PANTHER" id="PTHR34512:SF30">
    <property type="entry name" value="OUTER MEMBRANE PROTEIN ASSEMBLY FACTOR BAMB"/>
    <property type="match status" value="1"/>
</dbReference>
<dbReference type="SUPFAM" id="SSF50998">
    <property type="entry name" value="Quinoprotein alcohol dehydrogenase-like"/>
    <property type="match status" value="1"/>
</dbReference>
<dbReference type="Gene3D" id="2.130.10.10">
    <property type="entry name" value="YVTN repeat-like/Quinoprotein amine dehydrogenase"/>
    <property type="match status" value="1"/>
</dbReference>
<protein>
    <submittedName>
        <fullName evidence="4">Outer membrane biogenesis protein</fullName>
    </submittedName>
</protein>
<dbReference type="PROSITE" id="PS00018">
    <property type="entry name" value="EF_HAND_1"/>
    <property type="match status" value="1"/>
</dbReference>
<dbReference type="Pfam" id="PF13360">
    <property type="entry name" value="PQQ_2"/>
    <property type="match status" value="1"/>
</dbReference>
<dbReference type="InterPro" id="IPR018247">
    <property type="entry name" value="EF_Hand_1_Ca_BS"/>
</dbReference>